<dbReference type="HOGENOM" id="CLU_050192_0_1_5"/>
<dbReference type="PANTHER" id="PTHR30273:SF2">
    <property type="entry name" value="PROTEIN FECR"/>
    <property type="match status" value="1"/>
</dbReference>
<dbReference type="GO" id="GO:0016989">
    <property type="term" value="F:sigma factor antagonist activity"/>
    <property type="evidence" value="ECO:0007669"/>
    <property type="project" value="TreeGrafter"/>
</dbReference>
<dbReference type="Gene3D" id="2.60.120.1440">
    <property type="match status" value="1"/>
</dbReference>
<dbReference type="Proteomes" id="UP000032611">
    <property type="component" value="Chromosome"/>
</dbReference>
<keyword evidence="3" id="KW-1185">Reference proteome</keyword>
<proteinExistence type="predicted"/>
<name>A0A0D5LP66_MAREN</name>
<dbReference type="InterPro" id="IPR006860">
    <property type="entry name" value="FecR"/>
</dbReference>
<dbReference type="InterPro" id="IPR006311">
    <property type="entry name" value="TAT_signal"/>
</dbReference>
<dbReference type="AlphaFoldDB" id="A0A0D5LP66"/>
<organism evidence="2 3">
    <name type="scientific">Martelella endophytica</name>
    <dbReference type="NCBI Taxonomy" id="1486262"/>
    <lineage>
        <taxon>Bacteria</taxon>
        <taxon>Pseudomonadati</taxon>
        <taxon>Pseudomonadota</taxon>
        <taxon>Alphaproteobacteria</taxon>
        <taxon>Hyphomicrobiales</taxon>
        <taxon>Aurantimonadaceae</taxon>
        <taxon>Martelella</taxon>
    </lineage>
</organism>
<evidence type="ECO:0000313" key="3">
    <source>
        <dbReference type="Proteomes" id="UP000032611"/>
    </source>
</evidence>
<dbReference type="OrthoDB" id="636724at2"/>
<evidence type="ECO:0000313" key="2">
    <source>
        <dbReference type="EMBL" id="AJY45562.1"/>
    </source>
</evidence>
<gene>
    <name evidence="2" type="ORF">TM49_07460</name>
</gene>
<dbReference type="PATRIC" id="fig|1486262.3.peg.1539"/>
<evidence type="ECO:0000259" key="1">
    <source>
        <dbReference type="Pfam" id="PF04773"/>
    </source>
</evidence>
<accession>A0A0D5LP66</accession>
<dbReference type="STRING" id="1486262.TM49_07460"/>
<dbReference type="PIRSF" id="PIRSF018266">
    <property type="entry name" value="FecR"/>
    <property type="match status" value="1"/>
</dbReference>
<dbReference type="KEGG" id="mey:TM49_07460"/>
<protein>
    <submittedName>
        <fullName evidence="2">Iron dicitrate transport regulator FecR</fullName>
    </submittedName>
</protein>
<dbReference type="PANTHER" id="PTHR30273">
    <property type="entry name" value="PERIPLASMIC SIGNAL SENSOR AND SIGMA FACTOR ACTIVATOR FECR-RELATED"/>
    <property type="match status" value="1"/>
</dbReference>
<dbReference type="RefSeq" id="WP_045680272.1">
    <property type="nucleotide sequence ID" value="NZ_CP010803.1"/>
</dbReference>
<sequence>MNDAAPDEERLLDEAIDLMISHQSDPDNAGIIDRIVAWRAMSDAHERIWNRVAKIHGASGRILSEKKRIERRDALQTSRRNFMIGAAATVGTGATAYLFGPGLLLEARADYLTGKGEFRRIELADGSVAILGPQSALAVDFGEQQRTIRLLAGMTFLWVAPLPGAPLFVMAGPLRAASSSGAFDISNDGDYVTVGVDDGRVNLSSQRRQFSDDEQLRQGDWLSFDASSGAIGRGRRERAMIGSWRDNLIIAENEPVSALALRIGRWIPGRIVIADPFIGSRYVSGVFDLDRPFSALEAAVHPANAKVRRISSLLTIVSPV</sequence>
<reference evidence="2 3" key="1">
    <citation type="journal article" date="2015" name="Genome Announc.">
        <title>Complete genome sequence of Martelella endophytica YC6887, which has antifungal activity associated with a halophyte.</title>
        <authorList>
            <person name="Khan A."/>
            <person name="Khan H."/>
            <person name="Chung E.J."/>
            <person name="Hossain M.T."/>
            <person name="Chung Y.R."/>
        </authorList>
    </citation>
    <scope>NUCLEOTIDE SEQUENCE [LARGE SCALE GENOMIC DNA]</scope>
    <source>
        <strain evidence="2">YC6887</strain>
    </source>
</reference>
<dbReference type="PROSITE" id="PS51318">
    <property type="entry name" value="TAT"/>
    <property type="match status" value="1"/>
</dbReference>
<feature type="domain" description="FecR protein" evidence="1">
    <location>
        <begin position="110"/>
        <end position="201"/>
    </location>
</feature>
<dbReference type="EMBL" id="CP010803">
    <property type="protein sequence ID" value="AJY45562.1"/>
    <property type="molecule type" value="Genomic_DNA"/>
</dbReference>
<dbReference type="Pfam" id="PF04773">
    <property type="entry name" value="FecR"/>
    <property type="match status" value="1"/>
</dbReference>
<dbReference type="InterPro" id="IPR012373">
    <property type="entry name" value="Ferrdict_sens_TM"/>
</dbReference>